<dbReference type="EMBL" id="JACAZI010000003">
    <property type="protein sequence ID" value="KAF7365922.1"/>
    <property type="molecule type" value="Genomic_DNA"/>
</dbReference>
<organism evidence="2 3">
    <name type="scientific">Mycena venus</name>
    <dbReference type="NCBI Taxonomy" id="2733690"/>
    <lineage>
        <taxon>Eukaryota</taxon>
        <taxon>Fungi</taxon>
        <taxon>Dikarya</taxon>
        <taxon>Basidiomycota</taxon>
        <taxon>Agaricomycotina</taxon>
        <taxon>Agaricomycetes</taxon>
        <taxon>Agaricomycetidae</taxon>
        <taxon>Agaricales</taxon>
        <taxon>Marasmiineae</taxon>
        <taxon>Mycenaceae</taxon>
        <taxon>Mycena</taxon>
    </lineage>
</organism>
<evidence type="ECO:0000256" key="1">
    <source>
        <dbReference type="SAM" id="MobiDB-lite"/>
    </source>
</evidence>
<protein>
    <submittedName>
        <fullName evidence="2">Uncharacterized protein</fullName>
    </submittedName>
</protein>
<gene>
    <name evidence="2" type="ORF">MVEN_00467400</name>
</gene>
<dbReference type="Proteomes" id="UP000620124">
    <property type="component" value="Unassembled WGS sequence"/>
</dbReference>
<keyword evidence="3" id="KW-1185">Reference proteome</keyword>
<reference evidence="2" key="1">
    <citation type="submission" date="2020-05" db="EMBL/GenBank/DDBJ databases">
        <title>Mycena genomes resolve the evolution of fungal bioluminescence.</title>
        <authorList>
            <person name="Tsai I.J."/>
        </authorList>
    </citation>
    <scope>NUCLEOTIDE SEQUENCE</scope>
    <source>
        <strain evidence="2">CCC161011</strain>
    </source>
</reference>
<evidence type="ECO:0000313" key="3">
    <source>
        <dbReference type="Proteomes" id="UP000620124"/>
    </source>
</evidence>
<sequence length="259" mass="28601">MSPSNRKGKGKAQDRSSDEVQTHDSVQEMDNVHSDSSTYPADPTGPLMLVVFDRNDKPAHTHNVAVPDMAHFSFKSYLLAKQVGAVTAGGGPLHPFRWFCPLERGWNPADRFIDLRRLGYILILRKESVNEGRCMGLMDWMIAAMKAALDQDKELDISLPSSPTTSPPPSSFPSSLSTVASSSSQPSSQPTLASIATSSGLKRKLNSKKYISPYLEEQQQQMKLEDESDEEFDRKRKRAKTTLNTNSESGSQSNPISIL</sequence>
<feature type="region of interest" description="Disordered" evidence="1">
    <location>
        <begin position="217"/>
        <end position="259"/>
    </location>
</feature>
<feature type="region of interest" description="Disordered" evidence="1">
    <location>
        <begin position="1"/>
        <end position="41"/>
    </location>
</feature>
<feature type="compositionally biased region" description="Basic residues" evidence="1">
    <location>
        <begin position="1"/>
        <end position="10"/>
    </location>
</feature>
<feature type="compositionally biased region" description="Basic and acidic residues" evidence="1">
    <location>
        <begin position="11"/>
        <end position="33"/>
    </location>
</feature>
<dbReference type="AlphaFoldDB" id="A0A8H7DAT3"/>
<feature type="region of interest" description="Disordered" evidence="1">
    <location>
        <begin position="157"/>
        <end position="198"/>
    </location>
</feature>
<feature type="compositionally biased region" description="Low complexity" evidence="1">
    <location>
        <begin position="172"/>
        <end position="194"/>
    </location>
</feature>
<proteinExistence type="predicted"/>
<evidence type="ECO:0000313" key="2">
    <source>
        <dbReference type="EMBL" id="KAF7365922.1"/>
    </source>
</evidence>
<feature type="compositionally biased region" description="Polar residues" evidence="1">
    <location>
        <begin position="241"/>
        <end position="259"/>
    </location>
</feature>
<accession>A0A8H7DAT3</accession>
<comment type="caution">
    <text evidence="2">The sequence shown here is derived from an EMBL/GenBank/DDBJ whole genome shotgun (WGS) entry which is preliminary data.</text>
</comment>
<name>A0A8H7DAT3_9AGAR</name>